<accession>A0AA38MH21</accession>
<dbReference type="Gene3D" id="2.10.70.10">
    <property type="entry name" value="Complement Module, domain 1"/>
    <property type="match status" value="1"/>
</dbReference>
<evidence type="ECO:0000313" key="2">
    <source>
        <dbReference type="Proteomes" id="UP001168821"/>
    </source>
</evidence>
<dbReference type="AlphaFoldDB" id="A0AA38MH21"/>
<proteinExistence type="predicted"/>
<sequence>MLTFANFLGKECNRLGILLYEDLGCTPEYRAGQDCPYKYTCRGLEPSSDHCFFRGKSYSNKEVVNDTLSDGLCRSDCYCSTEGDKPRFHCGHLECLEWLDDGPDEGCYYKYASGKCCSTGSICSSNDYTHTCVVEGNEYRVGQKFWPSYTCLECVCQKGFVRGKFEAPFCKSRLCGEQLDKNGPSIQASCAPLYSKYEPRGILCCPEDWICPDGNEVIKGEIKSEETCKFGNIIVKVGQYFERTNAKCECVVPPLMKCNEF</sequence>
<comment type="caution">
    <text evidence="1">The sequence shown here is derived from an EMBL/GenBank/DDBJ whole genome shotgun (WGS) entry which is preliminary data.</text>
</comment>
<protein>
    <recommendedName>
        <fullName evidence="3">VWFC domain-containing protein</fullName>
    </recommendedName>
</protein>
<organism evidence="1 2">
    <name type="scientific">Zophobas morio</name>
    <dbReference type="NCBI Taxonomy" id="2755281"/>
    <lineage>
        <taxon>Eukaryota</taxon>
        <taxon>Metazoa</taxon>
        <taxon>Ecdysozoa</taxon>
        <taxon>Arthropoda</taxon>
        <taxon>Hexapoda</taxon>
        <taxon>Insecta</taxon>
        <taxon>Pterygota</taxon>
        <taxon>Neoptera</taxon>
        <taxon>Endopterygota</taxon>
        <taxon>Coleoptera</taxon>
        <taxon>Polyphaga</taxon>
        <taxon>Cucujiformia</taxon>
        <taxon>Tenebrionidae</taxon>
        <taxon>Zophobas</taxon>
    </lineage>
</organism>
<evidence type="ECO:0008006" key="3">
    <source>
        <dbReference type="Google" id="ProtNLM"/>
    </source>
</evidence>
<reference evidence="1" key="1">
    <citation type="journal article" date="2023" name="G3 (Bethesda)">
        <title>Whole genome assemblies of Zophobas morio and Tenebrio molitor.</title>
        <authorList>
            <person name="Kaur S."/>
            <person name="Stinson S.A."/>
            <person name="diCenzo G.C."/>
        </authorList>
    </citation>
    <scope>NUCLEOTIDE SEQUENCE</scope>
    <source>
        <strain evidence="1">QUZm001</strain>
    </source>
</reference>
<evidence type="ECO:0000313" key="1">
    <source>
        <dbReference type="EMBL" id="KAJ3656137.1"/>
    </source>
</evidence>
<dbReference type="Proteomes" id="UP001168821">
    <property type="component" value="Unassembled WGS sequence"/>
</dbReference>
<gene>
    <name evidence="1" type="ORF">Zmor_015235</name>
</gene>
<dbReference type="EMBL" id="JALNTZ010000004">
    <property type="protein sequence ID" value="KAJ3656137.1"/>
    <property type="molecule type" value="Genomic_DNA"/>
</dbReference>
<name>A0AA38MH21_9CUCU</name>
<keyword evidence="2" id="KW-1185">Reference proteome</keyword>